<keyword evidence="3 6" id="KW-0812">Transmembrane</keyword>
<evidence type="ECO:0000313" key="9">
    <source>
        <dbReference type="Proteomes" id="UP000240621"/>
    </source>
</evidence>
<dbReference type="PANTHER" id="PTHR40277:SF1">
    <property type="entry name" value="BLL5419 PROTEIN"/>
    <property type="match status" value="1"/>
</dbReference>
<feature type="transmembrane region" description="Helical" evidence="6">
    <location>
        <begin position="157"/>
        <end position="179"/>
    </location>
</feature>
<evidence type="ECO:0000313" key="8">
    <source>
        <dbReference type="EMBL" id="PSK83824.1"/>
    </source>
</evidence>
<dbReference type="GO" id="GO:0005886">
    <property type="term" value="C:plasma membrane"/>
    <property type="evidence" value="ECO:0007669"/>
    <property type="project" value="UniProtKB-SubCell"/>
</dbReference>
<feature type="transmembrane region" description="Helical" evidence="6">
    <location>
        <begin position="12"/>
        <end position="32"/>
    </location>
</feature>
<dbReference type="Proteomes" id="UP000396862">
    <property type="component" value="Unassembled WGS sequence"/>
</dbReference>
<sequence>MEKKQIKKIGINLLKLVISAGAIAWVLSKISFREVLHIFGQSAPGYLLLALLFFVLSKVLAAFRLNLLFRESGAHLSWWLNLKLYWMGMFYNLFLPGGIGGDGYKIYLVNKFRQNGLKKNFGAVVIDRVSGLVAIGLITITLYFFSAIQIPYGQWAWVGYFLVYGGFLLLLKLFFPLLLRIHLPLTGWSLALQLAQLLSALFILLAFHQQANLVDYLFLFFLSSVAAALPITIGGAGARELVFLYGSQQLGLASDLSIALSFMFYLITAFASLWGIVWVFRPPFREEGETDEATEPVS</sequence>
<dbReference type="InterPro" id="IPR022791">
    <property type="entry name" value="L-PG_synthase/AglD"/>
</dbReference>
<dbReference type="EMBL" id="BLAU01000001">
    <property type="protein sequence ID" value="GET23366.1"/>
    <property type="molecule type" value="Genomic_DNA"/>
</dbReference>
<evidence type="ECO:0000256" key="2">
    <source>
        <dbReference type="ARBA" id="ARBA00022475"/>
    </source>
</evidence>
<evidence type="ECO:0008006" key="11">
    <source>
        <dbReference type="Google" id="ProtNLM"/>
    </source>
</evidence>
<proteinExistence type="predicted"/>
<gene>
    <name evidence="8" type="ORF">CLV93_103240</name>
    <name evidence="7" type="ORF">JCM18694_36120</name>
</gene>
<keyword evidence="10" id="KW-1185">Reference proteome</keyword>
<evidence type="ECO:0000313" key="7">
    <source>
        <dbReference type="EMBL" id="GET23366.1"/>
    </source>
</evidence>
<evidence type="ECO:0000256" key="1">
    <source>
        <dbReference type="ARBA" id="ARBA00004651"/>
    </source>
</evidence>
<dbReference type="NCBIfam" id="TIGR00374">
    <property type="entry name" value="flippase-like domain"/>
    <property type="match status" value="1"/>
</dbReference>
<protein>
    <recommendedName>
        <fullName evidence="11">Lysylphosphatidylglycerol synthase-like protein</fullName>
    </recommendedName>
</protein>
<feature type="transmembrane region" description="Helical" evidence="6">
    <location>
        <begin position="258"/>
        <end position="280"/>
    </location>
</feature>
<reference evidence="8 9" key="1">
    <citation type="submission" date="2018-03" db="EMBL/GenBank/DDBJ databases">
        <title>Genomic Encyclopedia of Archaeal and Bacterial Type Strains, Phase II (KMG-II): from individual species to whole genera.</title>
        <authorList>
            <person name="Goeker M."/>
        </authorList>
    </citation>
    <scope>NUCLEOTIDE SEQUENCE [LARGE SCALE GENOMIC DNA]</scope>
    <source>
        <strain evidence="8 9">DSM 27267</strain>
    </source>
</reference>
<feature type="transmembrane region" description="Helical" evidence="6">
    <location>
        <begin position="84"/>
        <end position="101"/>
    </location>
</feature>
<feature type="transmembrane region" description="Helical" evidence="6">
    <location>
        <begin position="121"/>
        <end position="145"/>
    </location>
</feature>
<dbReference type="AlphaFoldDB" id="A0A2P8CFV0"/>
<keyword evidence="2" id="KW-1003">Cell membrane</keyword>
<reference evidence="7 10" key="2">
    <citation type="submission" date="2019-10" db="EMBL/GenBank/DDBJ databases">
        <title>Prolixibacter strains distinguished by the presence of nitrate reductase genes were adept at nitrate-dependent anaerobic corrosion of metallic iron and carbon steel.</title>
        <authorList>
            <person name="Iino T."/>
            <person name="Shono N."/>
            <person name="Ito K."/>
            <person name="Nakamura R."/>
            <person name="Sueoka K."/>
            <person name="Harayama S."/>
            <person name="Ohkuma M."/>
        </authorList>
    </citation>
    <scope>NUCLEOTIDE SEQUENCE [LARGE SCALE GENOMIC DNA]</scope>
    <source>
        <strain evidence="7 10">MIC1-1</strain>
    </source>
</reference>
<name>A0A2P8CFV0_9BACT</name>
<evidence type="ECO:0000256" key="6">
    <source>
        <dbReference type="SAM" id="Phobius"/>
    </source>
</evidence>
<comment type="subcellular location">
    <subcellularLocation>
        <location evidence="1">Cell membrane</location>
        <topology evidence="1">Multi-pass membrane protein</topology>
    </subcellularLocation>
</comment>
<evidence type="ECO:0000256" key="4">
    <source>
        <dbReference type="ARBA" id="ARBA00022989"/>
    </source>
</evidence>
<organism evidence="8 9">
    <name type="scientific">Prolixibacter denitrificans</name>
    <dbReference type="NCBI Taxonomy" id="1541063"/>
    <lineage>
        <taxon>Bacteria</taxon>
        <taxon>Pseudomonadati</taxon>
        <taxon>Bacteroidota</taxon>
        <taxon>Bacteroidia</taxon>
        <taxon>Marinilabiliales</taxon>
        <taxon>Prolixibacteraceae</taxon>
        <taxon>Prolixibacter</taxon>
    </lineage>
</organism>
<feature type="transmembrane region" description="Helical" evidence="6">
    <location>
        <begin position="44"/>
        <end position="63"/>
    </location>
</feature>
<keyword evidence="4 6" id="KW-1133">Transmembrane helix</keyword>
<keyword evidence="5 6" id="KW-0472">Membrane</keyword>
<dbReference type="PANTHER" id="PTHR40277">
    <property type="entry name" value="BLL5419 PROTEIN"/>
    <property type="match status" value="1"/>
</dbReference>
<dbReference type="OrthoDB" id="1123508at2"/>
<dbReference type="RefSeq" id="WP_106541654.1">
    <property type="nucleotide sequence ID" value="NZ_BLAU01000001.1"/>
</dbReference>
<dbReference type="Pfam" id="PF03706">
    <property type="entry name" value="LPG_synthase_TM"/>
    <property type="match status" value="2"/>
</dbReference>
<dbReference type="EMBL" id="PYGC01000003">
    <property type="protein sequence ID" value="PSK83824.1"/>
    <property type="molecule type" value="Genomic_DNA"/>
</dbReference>
<feature type="transmembrane region" description="Helical" evidence="6">
    <location>
        <begin position="216"/>
        <end position="238"/>
    </location>
</feature>
<evidence type="ECO:0000313" key="10">
    <source>
        <dbReference type="Proteomes" id="UP000396862"/>
    </source>
</evidence>
<feature type="transmembrane region" description="Helical" evidence="6">
    <location>
        <begin position="185"/>
        <end position="207"/>
    </location>
</feature>
<comment type="caution">
    <text evidence="8">The sequence shown here is derived from an EMBL/GenBank/DDBJ whole genome shotgun (WGS) entry which is preliminary data.</text>
</comment>
<dbReference type="Proteomes" id="UP000240621">
    <property type="component" value="Unassembled WGS sequence"/>
</dbReference>
<accession>A0A2P8CFV0</accession>
<evidence type="ECO:0000256" key="5">
    <source>
        <dbReference type="ARBA" id="ARBA00023136"/>
    </source>
</evidence>
<evidence type="ECO:0000256" key="3">
    <source>
        <dbReference type="ARBA" id="ARBA00022692"/>
    </source>
</evidence>